<comment type="caution">
    <text evidence="2">The sequence shown here is derived from an EMBL/GenBank/DDBJ whole genome shotgun (WGS) entry which is preliminary data.</text>
</comment>
<dbReference type="EMBL" id="JACHXU010000001">
    <property type="protein sequence ID" value="MBB3204339.1"/>
    <property type="molecule type" value="Genomic_DNA"/>
</dbReference>
<gene>
    <name evidence="2" type="ORF">FHS27_000103</name>
</gene>
<evidence type="ECO:0000256" key="1">
    <source>
        <dbReference type="SAM" id="SignalP"/>
    </source>
</evidence>
<feature type="signal peptide" evidence="1">
    <location>
        <begin position="1"/>
        <end position="17"/>
    </location>
</feature>
<dbReference type="AlphaFoldDB" id="A0A7W5H3I2"/>
<evidence type="ECO:0000313" key="2">
    <source>
        <dbReference type="EMBL" id="MBB3204339.1"/>
    </source>
</evidence>
<dbReference type="Proteomes" id="UP000536179">
    <property type="component" value="Unassembled WGS sequence"/>
</dbReference>
<evidence type="ECO:0008006" key="4">
    <source>
        <dbReference type="Google" id="ProtNLM"/>
    </source>
</evidence>
<keyword evidence="3" id="KW-1185">Reference proteome</keyword>
<protein>
    <recommendedName>
        <fullName evidence="4">Secreted protein</fullName>
    </recommendedName>
</protein>
<feature type="chain" id="PRO_5030731609" description="Secreted protein" evidence="1">
    <location>
        <begin position="18"/>
        <end position="62"/>
    </location>
</feature>
<sequence length="62" mass="6671">MKMLALTCFFASSLALTGCGSGEPAVIGQDDPDGIANYEAIIAEQQMTQRDMKDVEKEVMAE</sequence>
<reference evidence="2 3" key="1">
    <citation type="submission" date="2020-08" db="EMBL/GenBank/DDBJ databases">
        <title>Genomic Encyclopedia of Type Strains, Phase III (KMG-III): the genomes of soil and plant-associated and newly described type strains.</title>
        <authorList>
            <person name="Whitman W."/>
        </authorList>
    </citation>
    <scope>NUCLEOTIDE SEQUENCE [LARGE SCALE GENOMIC DNA]</scope>
    <source>
        <strain evidence="2 3">CECT 8075</strain>
    </source>
</reference>
<proteinExistence type="predicted"/>
<dbReference type="PROSITE" id="PS51257">
    <property type="entry name" value="PROKAR_LIPOPROTEIN"/>
    <property type="match status" value="1"/>
</dbReference>
<dbReference type="RefSeq" id="WP_184300265.1">
    <property type="nucleotide sequence ID" value="NZ_JACHXU010000001.1"/>
</dbReference>
<keyword evidence="1" id="KW-0732">Signal</keyword>
<name>A0A7W5H3I2_9BACT</name>
<accession>A0A7W5H3I2</accession>
<organism evidence="2 3">
    <name type="scientific">Aporhodopirellula rubra</name>
    <dbReference type="NCBI Taxonomy" id="980271"/>
    <lineage>
        <taxon>Bacteria</taxon>
        <taxon>Pseudomonadati</taxon>
        <taxon>Planctomycetota</taxon>
        <taxon>Planctomycetia</taxon>
        <taxon>Pirellulales</taxon>
        <taxon>Pirellulaceae</taxon>
        <taxon>Aporhodopirellula</taxon>
    </lineage>
</organism>
<evidence type="ECO:0000313" key="3">
    <source>
        <dbReference type="Proteomes" id="UP000536179"/>
    </source>
</evidence>